<name>A0A069CUK5_WEIOS</name>
<reference evidence="2" key="1">
    <citation type="journal article" date="2014" name="Genome Announc.">
        <title>Draft genome sequence of Weissella oryzae SG25T, isolated from fermented rice grains.</title>
        <authorList>
            <person name="Tanizawa Y."/>
            <person name="Fujisawa T."/>
            <person name="Mochizuki T."/>
            <person name="Kaminuma E."/>
            <person name="Suzuki Y."/>
            <person name="Nakamura Y."/>
            <person name="Tohno M."/>
        </authorList>
    </citation>
    <scope>NUCLEOTIDE SEQUENCE [LARGE SCALE GENOMIC DNA]</scope>
    <source>
        <strain evidence="2">DSM 25784 / JCM 18191 / LMG 30913 / SG25</strain>
    </source>
</reference>
<sequence length="121" mass="14471">MPDKNDISSEQRAEYKAKIMRKERDLEDFKKLRKSLGQTDISFIGTVNAGYGNLRELQERDRRWDKTLDKEITLDSRKASEVDKLVHEQNARIEEYFAQVKKQTLNKIDELEKERRDLPWD</sequence>
<keyword evidence="2" id="KW-1185">Reference proteome</keyword>
<evidence type="ECO:0000313" key="2">
    <source>
        <dbReference type="Proteomes" id="UP000030643"/>
    </source>
</evidence>
<dbReference type="AlphaFoldDB" id="A0A069CUK5"/>
<evidence type="ECO:0000313" key="1">
    <source>
        <dbReference type="EMBL" id="GAK31164.1"/>
    </source>
</evidence>
<organism evidence="1 2">
    <name type="scientific">Weissella oryzae (strain DSM 25784 / JCM 18191 / LMG 30913 / SG25)</name>
    <dbReference type="NCBI Taxonomy" id="1329250"/>
    <lineage>
        <taxon>Bacteria</taxon>
        <taxon>Bacillati</taxon>
        <taxon>Bacillota</taxon>
        <taxon>Bacilli</taxon>
        <taxon>Lactobacillales</taxon>
        <taxon>Lactobacillaceae</taxon>
        <taxon>Weissella</taxon>
    </lineage>
</organism>
<dbReference type="OrthoDB" id="9840431at2"/>
<gene>
    <name evidence="1" type="ORF">WOSG25_071410</name>
</gene>
<dbReference type="RefSeq" id="WP_027699182.1">
    <property type="nucleotide sequence ID" value="NZ_DF820490.1"/>
</dbReference>
<proteinExistence type="predicted"/>
<protein>
    <submittedName>
        <fullName evidence="1">Uncharacterized protein</fullName>
    </submittedName>
</protein>
<dbReference type="Proteomes" id="UP000030643">
    <property type="component" value="Unassembled WGS sequence"/>
</dbReference>
<dbReference type="EMBL" id="DF820490">
    <property type="protein sequence ID" value="GAK31164.1"/>
    <property type="molecule type" value="Genomic_DNA"/>
</dbReference>
<accession>A0A069CUK5</accession>